<dbReference type="EMBL" id="CABFPH010000039">
    <property type="protein sequence ID" value="VUD72335.1"/>
    <property type="molecule type" value="Genomic_DNA"/>
</dbReference>
<feature type="region of interest" description="Disordered" evidence="1">
    <location>
        <begin position="15"/>
        <end position="47"/>
    </location>
</feature>
<sequence>MVRRSILNALQRLQDGLQREPPVNRDDGGDVRGQREGSSDTSTVASTLDTQEIDNDIEACPDYRVRLFLSVDLTGSTAFKAKYANEREPLEPYPIWLNRTRNFYRVFPQVLTRHFGEFTAVLAGAKDYKDMPPQVWKTVGDEIIFCIRIVCLEHLACCMRAFTKALSTYGAAINKQQSELDVKGSAWVASFPAPNVTIVSASRINTMEPSNKVGGQLSEAEETRADRLPGEYDFLGKQIDTGFRISRFAQVHELAISVDLAWLLTLLRERDLVDFRFTYRGKEILKGVIGSVPYPIITVQTERSVRRRELDELERTVANTDFAKHIELRNYLHKFMEEHEVEIPIISLHGIKYDKDKLPKCFFELGTAWQAGAREEQQRKRIKEEADAFDDSAVPTVEDKNKLNELNSSFDKAFKSYWSD</sequence>
<gene>
    <name evidence="2" type="ORF">MET9862_02930</name>
</gene>
<evidence type="ECO:0000313" key="3">
    <source>
        <dbReference type="Proteomes" id="UP000410984"/>
    </source>
</evidence>
<evidence type="ECO:0000256" key="1">
    <source>
        <dbReference type="SAM" id="MobiDB-lite"/>
    </source>
</evidence>
<keyword evidence="3" id="KW-1185">Reference proteome</keyword>
<evidence type="ECO:0000313" key="2">
    <source>
        <dbReference type="EMBL" id="VUD72335.1"/>
    </source>
</evidence>
<accession>A0A509EFV0</accession>
<organism evidence="2 3">
    <name type="scientific">Methylobacterium symbioticum</name>
    <dbReference type="NCBI Taxonomy" id="2584084"/>
    <lineage>
        <taxon>Bacteria</taxon>
        <taxon>Pseudomonadati</taxon>
        <taxon>Pseudomonadota</taxon>
        <taxon>Alphaproteobacteria</taxon>
        <taxon>Hyphomicrobiales</taxon>
        <taxon>Methylobacteriaceae</taxon>
        <taxon>Methylobacterium</taxon>
    </lineage>
</organism>
<name>A0A509EFV0_9HYPH</name>
<dbReference type="Proteomes" id="UP000410984">
    <property type="component" value="Unassembled WGS sequence"/>
</dbReference>
<protein>
    <submittedName>
        <fullName evidence="2">Uncharacterized protein</fullName>
    </submittedName>
</protein>
<dbReference type="AlphaFoldDB" id="A0A509EFV0"/>
<proteinExistence type="predicted"/>
<reference evidence="2 3" key="1">
    <citation type="submission" date="2019-06" db="EMBL/GenBank/DDBJ databases">
        <authorList>
            <person name="Rodrigo-Torres L."/>
            <person name="Arahal R. D."/>
            <person name="Lucena T."/>
        </authorList>
    </citation>
    <scope>NUCLEOTIDE SEQUENCE [LARGE SCALE GENOMIC DNA]</scope>
    <source>
        <strain evidence="2 3">SB0023/3</strain>
    </source>
</reference>
<feature type="compositionally biased region" description="Basic and acidic residues" evidence="1">
    <location>
        <begin position="22"/>
        <end position="38"/>
    </location>
</feature>